<evidence type="ECO:0000313" key="2">
    <source>
        <dbReference type="EMBL" id="PPB49541.1"/>
    </source>
</evidence>
<dbReference type="SUPFAM" id="SSF52540">
    <property type="entry name" value="P-loop containing nucleoside triphosphate hydrolases"/>
    <property type="match status" value="1"/>
</dbReference>
<accession>A0A2S5IYD5</accession>
<dbReference type="GO" id="GO:0005524">
    <property type="term" value="F:ATP binding"/>
    <property type="evidence" value="ECO:0007669"/>
    <property type="project" value="TreeGrafter"/>
</dbReference>
<evidence type="ECO:0008006" key="4">
    <source>
        <dbReference type="Google" id="ProtNLM"/>
    </source>
</evidence>
<dbReference type="InterPro" id="IPR027417">
    <property type="entry name" value="P-loop_NTPase"/>
</dbReference>
<organism evidence="2 3">
    <name type="scientific">Arthrobacter pityocampae</name>
    <dbReference type="NCBI Taxonomy" id="547334"/>
    <lineage>
        <taxon>Bacteria</taxon>
        <taxon>Bacillati</taxon>
        <taxon>Actinomycetota</taxon>
        <taxon>Actinomycetes</taxon>
        <taxon>Micrococcales</taxon>
        <taxon>Micrococcaceae</taxon>
        <taxon>Arthrobacter</taxon>
    </lineage>
</organism>
<dbReference type="GO" id="GO:0016887">
    <property type="term" value="F:ATP hydrolysis activity"/>
    <property type="evidence" value="ECO:0007669"/>
    <property type="project" value="TreeGrafter"/>
</dbReference>
<dbReference type="GO" id="GO:0005829">
    <property type="term" value="C:cytosol"/>
    <property type="evidence" value="ECO:0007669"/>
    <property type="project" value="TreeGrafter"/>
</dbReference>
<dbReference type="PANTHER" id="PTHR43384:SF14">
    <property type="entry name" value="ESX-1 SECRETION-ASSOCIATED PROTEIN ESPI"/>
    <property type="match status" value="1"/>
</dbReference>
<dbReference type="GO" id="GO:0051782">
    <property type="term" value="P:negative regulation of cell division"/>
    <property type="evidence" value="ECO:0007669"/>
    <property type="project" value="TreeGrafter"/>
</dbReference>
<dbReference type="AlphaFoldDB" id="A0A2S5IYD5"/>
<dbReference type="Proteomes" id="UP000239297">
    <property type="component" value="Unassembled WGS sequence"/>
</dbReference>
<keyword evidence="3" id="KW-1185">Reference proteome</keyword>
<feature type="region of interest" description="Disordered" evidence="1">
    <location>
        <begin position="1"/>
        <end position="20"/>
    </location>
</feature>
<dbReference type="GO" id="GO:0009898">
    <property type="term" value="C:cytoplasmic side of plasma membrane"/>
    <property type="evidence" value="ECO:0007669"/>
    <property type="project" value="TreeGrafter"/>
</dbReference>
<comment type="caution">
    <text evidence="2">The sequence shown here is derived from an EMBL/GenBank/DDBJ whole genome shotgun (WGS) entry which is preliminary data.</text>
</comment>
<protein>
    <recommendedName>
        <fullName evidence="4">CobQ/CobB/MinD/ParA nucleotide binding domain-containing protein</fullName>
    </recommendedName>
</protein>
<dbReference type="Gene3D" id="3.40.50.300">
    <property type="entry name" value="P-loop containing nucleotide triphosphate hydrolases"/>
    <property type="match status" value="1"/>
</dbReference>
<dbReference type="EMBL" id="PRKW01000003">
    <property type="protein sequence ID" value="PPB49541.1"/>
    <property type="molecule type" value="Genomic_DNA"/>
</dbReference>
<evidence type="ECO:0000313" key="3">
    <source>
        <dbReference type="Proteomes" id="UP000239297"/>
    </source>
</evidence>
<feature type="compositionally biased region" description="Basic and acidic residues" evidence="1">
    <location>
        <begin position="7"/>
        <end position="20"/>
    </location>
</feature>
<evidence type="ECO:0000256" key="1">
    <source>
        <dbReference type="SAM" id="MobiDB-lite"/>
    </source>
</evidence>
<proteinExistence type="predicted"/>
<reference evidence="2 3" key="1">
    <citation type="journal article" date="2014" name="Int. J. Syst. Evol. Microbiol.">
        <title>Arthrobacter pityocampae sp. nov., isolated from Thaumetopoea pityocampa (Lep., Thaumetopoeidae).</title>
        <authorList>
            <person name="Ince I.A."/>
            <person name="Demirbag Z."/>
            <person name="Kati H."/>
        </authorList>
    </citation>
    <scope>NUCLEOTIDE SEQUENCE [LARGE SCALE GENOMIC DNA]</scope>
    <source>
        <strain evidence="2 3">Tp2</strain>
    </source>
</reference>
<dbReference type="InterPro" id="IPR050625">
    <property type="entry name" value="ParA/MinD_ATPase"/>
</dbReference>
<dbReference type="PANTHER" id="PTHR43384">
    <property type="entry name" value="SEPTUM SITE-DETERMINING PROTEIN MIND HOMOLOG, CHLOROPLASTIC-RELATED"/>
    <property type="match status" value="1"/>
</dbReference>
<gene>
    <name evidence="2" type="ORF">C4K88_07570</name>
</gene>
<name>A0A2S5IYD5_9MICC</name>
<sequence>MTPMTTETDRPVRTDPFETPEERFRRILRTRPADSALRAAAQHVTDLFRSGTYVEELTRAAAGAQAPVTTGRRIAVVGSRGGAGRTTTSALLARVFSALRTDTIAAIDAGTGLGTLDLRLGLDSAPTAAELAAAGPAATVADLARSMGRAQDNLLVTGSGADRHAAPPFARVSSDEATALARTVSRFCPVTVYDCGAGMDLAPTLWALDQAHAALLVTPASVAGIEDALAVASRRPQPGGPGHVPLLVVVVQVDDRAALDPARQAARLGDAGIPAVHLDYDRHLAAGVELDLALLARRTRLQASGLASRALRLAIDGGAR</sequence>